<dbReference type="GO" id="GO:0006261">
    <property type="term" value="P:DNA-templated DNA replication"/>
    <property type="evidence" value="ECO:0007669"/>
    <property type="project" value="TreeGrafter"/>
</dbReference>
<keyword evidence="1" id="KW-0808">Transferase</keyword>
<dbReference type="GO" id="GO:0008408">
    <property type="term" value="F:3'-5' exonuclease activity"/>
    <property type="evidence" value="ECO:0007669"/>
    <property type="project" value="InterPro"/>
</dbReference>
<evidence type="ECO:0000313" key="1">
    <source>
        <dbReference type="EMBL" id="MBB5334914.1"/>
    </source>
</evidence>
<dbReference type="NCBIfam" id="TIGR00678">
    <property type="entry name" value="holB"/>
    <property type="match status" value="1"/>
</dbReference>
<keyword evidence="2" id="KW-1185">Reference proteome</keyword>
<accession>A0A840UQ16</accession>
<protein>
    <submittedName>
        <fullName evidence="1">DNA polymerase-3 subunit delta</fullName>
        <ecNumber evidence="1">2.7.7.7</ecNumber>
    </submittedName>
</protein>
<dbReference type="AlphaFoldDB" id="A0A840UQ16"/>
<name>A0A840UQ16_9FIRM</name>
<proteinExistence type="predicted"/>
<dbReference type="PANTHER" id="PTHR11669">
    <property type="entry name" value="REPLICATION FACTOR C / DNA POLYMERASE III GAMMA-TAU SUBUNIT"/>
    <property type="match status" value="1"/>
</dbReference>
<dbReference type="PANTHER" id="PTHR11669:SF8">
    <property type="entry name" value="DNA POLYMERASE III SUBUNIT DELTA"/>
    <property type="match status" value="1"/>
</dbReference>
<dbReference type="SUPFAM" id="SSF52540">
    <property type="entry name" value="P-loop containing nucleoside triphosphate hydrolases"/>
    <property type="match status" value="1"/>
</dbReference>
<keyword evidence="1" id="KW-0548">Nucleotidyltransferase</keyword>
<dbReference type="InterPro" id="IPR050238">
    <property type="entry name" value="DNA_Rep/Repair_Clamp_Loader"/>
</dbReference>
<organism evidence="1 2">
    <name type="scientific">Pectinatus brassicae</name>
    <dbReference type="NCBI Taxonomy" id="862415"/>
    <lineage>
        <taxon>Bacteria</taxon>
        <taxon>Bacillati</taxon>
        <taxon>Bacillota</taxon>
        <taxon>Negativicutes</taxon>
        <taxon>Selenomonadales</taxon>
        <taxon>Selenomonadaceae</taxon>
        <taxon>Pectinatus</taxon>
    </lineage>
</organism>
<dbReference type="GO" id="GO:0003887">
    <property type="term" value="F:DNA-directed DNA polymerase activity"/>
    <property type="evidence" value="ECO:0007669"/>
    <property type="project" value="UniProtKB-EC"/>
</dbReference>
<dbReference type="Pfam" id="PF13177">
    <property type="entry name" value="DNA_pol3_delta2"/>
    <property type="match status" value="1"/>
</dbReference>
<dbReference type="EMBL" id="JACHFH010000001">
    <property type="protein sequence ID" value="MBB5334914.1"/>
    <property type="molecule type" value="Genomic_DNA"/>
</dbReference>
<dbReference type="Gene3D" id="3.40.50.300">
    <property type="entry name" value="P-loop containing nucleotide triphosphate hydrolases"/>
    <property type="match status" value="1"/>
</dbReference>
<dbReference type="InterPro" id="IPR004622">
    <property type="entry name" value="DNA_pol_HolB"/>
</dbReference>
<dbReference type="InterPro" id="IPR027417">
    <property type="entry name" value="P-loop_NTPase"/>
</dbReference>
<gene>
    <name evidence="1" type="ORF">HNR32_000014</name>
</gene>
<comment type="caution">
    <text evidence="1">The sequence shown here is derived from an EMBL/GenBank/DDBJ whole genome shotgun (WGS) entry which is preliminary data.</text>
</comment>
<dbReference type="RefSeq" id="WP_183858754.1">
    <property type="nucleotide sequence ID" value="NZ_JACHFH010000001.1"/>
</dbReference>
<sequence length="327" mass="37694">MQWNDIVGHEQIISNLRTMLETDHLPHALLFFGMEGIGKALTAKMLAMALLCNAKNRPCGECPSCQAFIKGTHPDFFLLEPDGKTVKMIKIEQLRQMQADISLAPYLSDKRVVIIDGADKINETAANALLKTLEEPVGNIYFILTANNKEKVLATILSRCVNIYFSLLDNEAVMNILQKKEIAAGAASKLADLSGGSIRQALTLYENNGLENRDMAFKFLKDVFIYSDENIWQITDVLLKFKREQLNEWIFYLQMFWRDMIILYNKDNIKLYNSDMNDELIEQKYIWNLQQIFMAVEYSQIAEQRLMSNADMRLIIEEFILKLRNLK</sequence>
<evidence type="ECO:0000313" key="2">
    <source>
        <dbReference type="Proteomes" id="UP000559117"/>
    </source>
</evidence>
<reference evidence="1 2" key="1">
    <citation type="submission" date="2020-08" db="EMBL/GenBank/DDBJ databases">
        <title>Genomic Encyclopedia of Type Strains, Phase IV (KMG-IV): sequencing the most valuable type-strain genomes for metagenomic binning, comparative biology and taxonomic classification.</title>
        <authorList>
            <person name="Goeker M."/>
        </authorList>
    </citation>
    <scope>NUCLEOTIDE SEQUENCE [LARGE SCALE GENOMIC DNA]</scope>
    <source>
        <strain evidence="1 2">DSM 24661</strain>
    </source>
</reference>
<dbReference type="Proteomes" id="UP000559117">
    <property type="component" value="Unassembled WGS sequence"/>
</dbReference>
<dbReference type="EC" id="2.7.7.7" evidence="1"/>